<evidence type="ECO:0000256" key="1">
    <source>
        <dbReference type="SAM" id="SignalP"/>
    </source>
</evidence>
<evidence type="ECO:0000313" key="2">
    <source>
        <dbReference type="EMBL" id="MCB7480124.1"/>
    </source>
</evidence>
<protein>
    <submittedName>
        <fullName evidence="2">DUF4402 domain-containing protein</fullName>
    </submittedName>
</protein>
<proteinExistence type="predicted"/>
<dbReference type="InterPro" id="IPR025514">
    <property type="entry name" value="DUF4402"/>
</dbReference>
<evidence type="ECO:0000313" key="3">
    <source>
        <dbReference type="Proteomes" id="UP001139414"/>
    </source>
</evidence>
<feature type="chain" id="PRO_5040850809" evidence="1">
    <location>
        <begin position="24"/>
        <end position="167"/>
    </location>
</feature>
<dbReference type="Pfam" id="PF14352">
    <property type="entry name" value="DUF4402"/>
    <property type="match status" value="1"/>
</dbReference>
<keyword evidence="3" id="KW-1185">Reference proteome</keyword>
<gene>
    <name evidence="2" type="ORF">LGQ90_02500</name>
</gene>
<name>A0A9X1RVN3_9FLAO</name>
<comment type="caution">
    <text evidence="2">The sequence shown here is derived from an EMBL/GenBank/DDBJ whole genome shotgun (WGS) entry which is preliminary data.</text>
</comment>
<sequence>MIIKLKILLIFSILCMISGQGFGQYSASANFTASANIIEPVSIRTTSNMNFANIDAGNGGSVILKPDHTRSTTGDVRLDNTANVSAATFEVNGQNGYAYTINIPTESFRMLNGTDELVLKNFNTGTISVLTSDSQTISLGATLEVAAAQKPGLYTTPYPIEITVSYN</sequence>
<dbReference type="RefSeq" id="WP_229337790.1">
    <property type="nucleotide sequence ID" value="NZ_JAJBZG010000001.1"/>
</dbReference>
<reference evidence="2" key="1">
    <citation type="submission" date="2021-10" db="EMBL/GenBank/DDBJ databases">
        <title>Gramella sp. ASW11-100T, isolated from marine sediment.</title>
        <authorList>
            <person name="Xia C."/>
        </authorList>
    </citation>
    <scope>NUCLEOTIDE SEQUENCE</scope>
    <source>
        <strain evidence="2">ASW11-100</strain>
    </source>
</reference>
<dbReference type="EMBL" id="JAJBZG010000001">
    <property type="protein sequence ID" value="MCB7480124.1"/>
    <property type="molecule type" value="Genomic_DNA"/>
</dbReference>
<feature type="signal peptide" evidence="1">
    <location>
        <begin position="1"/>
        <end position="23"/>
    </location>
</feature>
<keyword evidence="1" id="KW-0732">Signal</keyword>
<dbReference type="Proteomes" id="UP001139414">
    <property type="component" value="Unassembled WGS sequence"/>
</dbReference>
<dbReference type="AlphaFoldDB" id="A0A9X1RVN3"/>
<organism evidence="2 3">
    <name type="scientific">Christiangramia sediminis</name>
    <dbReference type="NCBI Taxonomy" id="2881336"/>
    <lineage>
        <taxon>Bacteria</taxon>
        <taxon>Pseudomonadati</taxon>
        <taxon>Bacteroidota</taxon>
        <taxon>Flavobacteriia</taxon>
        <taxon>Flavobacteriales</taxon>
        <taxon>Flavobacteriaceae</taxon>
        <taxon>Christiangramia</taxon>
    </lineage>
</organism>
<accession>A0A9X1RVN3</accession>